<keyword evidence="2" id="KW-1185">Reference proteome</keyword>
<dbReference type="AlphaFoldDB" id="A0A9K3GLJ6"/>
<evidence type="ECO:0000313" key="1">
    <source>
        <dbReference type="EMBL" id="GIQ86801.1"/>
    </source>
</evidence>
<dbReference type="EMBL" id="BDIP01002772">
    <property type="protein sequence ID" value="GIQ86801.1"/>
    <property type="molecule type" value="Genomic_DNA"/>
</dbReference>
<protein>
    <submittedName>
        <fullName evidence="1">Uncharacterized protein</fullName>
    </submittedName>
</protein>
<gene>
    <name evidence="1" type="ORF">KIPB_008724</name>
</gene>
<evidence type="ECO:0000313" key="2">
    <source>
        <dbReference type="Proteomes" id="UP000265618"/>
    </source>
</evidence>
<reference evidence="1 2" key="1">
    <citation type="journal article" date="2018" name="PLoS ONE">
        <title>The draft genome of Kipferlia bialata reveals reductive genome evolution in fornicate parasites.</title>
        <authorList>
            <person name="Tanifuji G."/>
            <person name="Takabayashi S."/>
            <person name="Kume K."/>
            <person name="Takagi M."/>
            <person name="Nakayama T."/>
            <person name="Kamikawa R."/>
            <person name="Inagaki Y."/>
            <person name="Hashimoto T."/>
        </authorList>
    </citation>
    <scope>NUCLEOTIDE SEQUENCE [LARGE SCALE GENOMIC DNA]</scope>
    <source>
        <strain evidence="1">NY0173</strain>
    </source>
</reference>
<comment type="caution">
    <text evidence="1">The sequence shown here is derived from an EMBL/GenBank/DDBJ whole genome shotgun (WGS) entry which is preliminary data.</text>
</comment>
<accession>A0A9K3GLJ6</accession>
<organism evidence="1 2">
    <name type="scientific">Kipferlia bialata</name>
    <dbReference type="NCBI Taxonomy" id="797122"/>
    <lineage>
        <taxon>Eukaryota</taxon>
        <taxon>Metamonada</taxon>
        <taxon>Carpediemonas-like organisms</taxon>
        <taxon>Kipferlia</taxon>
    </lineage>
</organism>
<name>A0A9K3GLJ6_9EUKA</name>
<sequence length="142" mass="15490">MIWALDTVSLGERYIGSLSPFGSPDNVPPGYPGRDPAGFIDPPPPLAESLSEPEIVVPQDEITQLGLAECLYKGCVGTENLLVSLRFDGVAHYPDDSLLWAVPGDELPMQRGVAKWKARRDAREALEEQEAAESGHNDFINM</sequence>
<proteinExistence type="predicted"/>
<dbReference type="Proteomes" id="UP000265618">
    <property type="component" value="Unassembled WGS sequence"/>
</dbReference>